<dbReference type="Pfam" id="PF25954">
    <property type="entry name" value="Beta-barrel_RND_2"/>
    <property type="match status" value="1"/>
</dbReference>
<comment type="subcellular location">
    <subcellularLocation>
        <location evidence="1">Cell envelope</location>
    </subcellularLocation>
</comment>
<comment type="similarity">
    <text evidence="2">Belongs to the membrane fusion protein (MFP) (TC 8.A.1) family.</text>
</comment>
<dbReference type="InterPro" id="IPR058625">
    <property type="entry name" value="MdtA-like_BSH"/>
</dbReference>
<evidence type="ECO:0000259" key="8">
    <source>
        <dbReference type="Pfam" id="PF25954"/>
    </source>
</evidence>
<evidence type="ECO:0000313" key="10">
    <source>
        <dbReference type="Proteomes" id="UP000587070"/>
    </source>
</evidence>
<dbReference type="FunFam" id="2.40.30.170:FF:000010">
    <property type="entry name" value="Efflux RND transporter periplasmic adaptor subunit"/>
    <property type="match status" value="1"/>
</dbReference>
<feature type="transmembrane region" description="Helical" evidence="6">
    <location>
        <begin position="56"/>
        <end position="75"/>
    </location>
</feature>
<evidence type="ECO:0000256" key="5">
    <source>
        <dbReference type="SAM" id="MobiDB-lite"/>
    </source>
</evidence>
<dbReference type="EMBL" id="JACIGE010000007">
    <property type="protein sequence ID" value="MBB4247834.1"/>
    <property type="molecule type" value="Genomic_DNA"/>
</dbReference>
<dbReference type="NCBIfam" id="TIGR01730">
    <property type="entry name" value="RND_mfp"/>
    <property type="match status" value="1"/>
</dbReference>
<sequence>MKMTQTPIPPAVDAAAAASGAAATKTAASSESGDAALRALLQQAPRGGLPGGRRRWLIGAGIAVAVLGAALLWSGRSSGSGGQFISEEASLGALVVTASANGTLQPTKSVDVGSELSGMLASVLVQENDVVSKGQLLAQLDTAKLKDAVAKSQAALNAAEAGVAQAQATVAEAKAALARMRHVAELSGGKVPAKTELETAEATLLRAVANEASARAEVVQARATLKTDETSLGKATIRSPVDGVVLTRKVEPGQTVAAAMTTPVLFVLAEDLSKMELQVKVDEADVGNVRNGQAATFSVAAWPGRKFPASIERVGLGSTITDNVVTYKTILQVRNEDLALRPGMTATATIVTAERDKVLLVPNAALRFTPPQAAPAPGGSLLGSLIPKPPAAPKTRPTSSGSAQPQVWVLGEQGPQPVPVQTGVSNGRYTEILGGELKPGMAVITDFQEAKK</sequence>
<keyword evidence="6" id="KW-1133">Transmembrane helix</keyword>
<dbReference type="AlphaFoldDB" id="A0A840G0U3"/>
<dbReference type="InterPro" id="IPR058792">
    <property type="entry name" value="Beta-barrel_RND_2"/>
</dbReference>
<feature type="domain" description="CusB-like beta-barrel" evidence="8">
    <location>
        <begin position="277"/>
        <end position="352"/>
    </location>
</feature>
<dbReference type="Gene3D" id="2.40.30.170">
    <property type="match status" value="1"/>
</dbReference>
<evidence type="ECO:0000256" key="3">
    <source>
        <dbReference type="ARBA" id="ARBA00023054"/>
    </source>
</evidence>
<keyword evidence="6" id="KW-0812">Transmembrane</keyword>
<feature type="domain" description="Multidrug resistance protein MdtA-like barrel-sandwich hybrid" evidence="7">
    <location>
        <begin position="109"/>
        <end position="266"/>
    </location>
</feature>
<organism evidence="9 10">
    <name type="scientific">Rhodocyclus tenuis</name>
    <name type="common">Rhodospirillum tenue</name>
    <dbReference type="NCBI Taxonomy" id="1066"/>
    <lineage>
        <taxon>Bacteria</taxon>
        <taxon>Pseudomonadati</taxon>
        <taxon>Pseudomonadota</taxon>
        <taxon>Betaproteobacteria</taxon>
        <taxon>Rhodocyclales</taxon>
        <taxon>Rhodocyclaceae</taxon>
        <taxon>Rhodocyclus</taxon>
    </lineage>
</organism>
<dbReference type="RefSeq" id="WP_228273727.1">
    <property type="nucleotide sequence ID" value="NZ_JACIGE010000007.1"/>
</dbReference>
<accession>A0A840G0U3</accession>
<proteinExistence type="inferred from homology"/>
<dbReference type="GO" id="GO:0016020">
    <property type="term" value="C:membrane"/>
    <property type="evidence" value="ECO:0007669"/>
    <property type="project" value="InterPro"/>
</dbReference>
<keyword evidence="10" id="KW-1185">Reference proteome</keyword>
<comment type="caution">
    <text evidence="9">The sequence shown here is derived from an EMBL/GenBank/DDBJ whole genome shotgun (WGS) entry which is preliminary data.</text>
</comment>
<evidence type="ECO:0000256" key="6">
    <source>
        <dbReference type="SAM" id="Phobius"/>
    </source>
</evidence>
<dbReference type="GO" id="GO:0030313">
    <property type="term" value="C:cell envelope"/>
    <property type="evidence" value="ECO:0007669"/>
    <property type="project" value="UniProtKB-SubCell"/>
</dbReference>
<evidence type="ECO:0000256" key="1">
    <source>
        <dbReference type="ARBA" id="ARBA00004196"/>
    </source>
</evidence>
<dbReference type="Pfam" id="PF25917">
    <property type="entry name" value="BSH_RND"/>
    <property type="match status" value="1"/>
</dbReference>
<dbReference type="InterPro" id="IPR050465">
    <property type="entry name" value="UPF0194_transport"/>
</dbReference>
<gene>
    <name evidence="9" type="ORF">GGD90_002219</name>
</gene>
<evidence type="ECO:0000256" key="2">
    <source>
        <dbReference type="ARBA" id="ARBA00009477"/>
    </source>
</evidence>
<dbReference type="Proteomes" id="UP000587070">
    <property type="component" value="Unassembled WGS sequence"/>
</dbReference>
<dbReference type="InterPro" id="IPR006143">
    <property type="entry name" value="RND_pump_MFP"/>
</dbReference>
<dbReference type="PANTHER" id="PTHR32347">
    <property type="entry name" value="EFFLUX SYSTEM COMPONENT YKNX-RELATED"/>
    <property type="match status" value="1"/>
</dbReference>
<name>A0A840G0U3_RHOTE</name>
<keyword evidence="3 4" id="KW-0175">Coiled coil</keyword>
<dbReference type="Gene3D" id="2.40.50.100">
    <property type="match status" value="1"/>
</dbReference>
<keyword evidence="6" id="KW-0472">Membrane</keyword>
<reference evidence="9 10" key="1">
    <citation type="submission" date="2020-08" db="EMBL/GenBank/DDBJ databases">
        <title>Genome sequencing of Purple Non-Sulfur Bacteria from various extreme environments.</title>
        <authorList>
            <person name="Mayer M."/>
        </authorList>
    </citation>
    <scope>NUCLEOTIDE SEQUENCE [LARGE SCALE GENOMIC DNA]</scope>
    <source>
        <strain evidence="9 10">2761</strain>
    </source>
</reference>
<dbReference type="SUPFAM" id="SSF111369">
    <property type="entry name" value="HlyD-like secretion proteins"/>
    <property type="match status" value="1"/>
</dbReference>
<dbReference type="PANTHER" id="PTHR32347:SF14">
    <property type="entry name" value="EFFLUX SYSTEM COMPONENT YKNX-RELATED"/>
    <property type="match status" value="1"/>
</dbReference>
<feature type="coiled-coil region" evidence="4">
    <location>
        <begin position="156"/>
        <end position="183"/>
    </location>
</feature>
<protein>
    <submittedName>
        <fullName evidence="9">HlyD family secretion protein</fullName>
    </submittedName>
</protein>
<feature type="region of interest" description="Disordered" evidence="5">
    <location>
        <begin position="377"/>
        <end position="404"/>
    </location>
</feature>
<evidence type="ECO:0000256" key="4">
    <source>
        <dbReference type="SAM" id="Coils"/>
    </source>
</evidence>
<dbReference type="GO" id="GO:0022857">
    <property type="term" value="F:transmembrane transporter activity"/>
    <property type="evidence" value="ECO:0007669"/>
    <property type="project" value="InterPro"/>
</dbReference>
<evidence type="ECO:0000259" key="7">
    <source>
        <dbReference type="Pfam" id="PF25917"/>
    </source>
</evidence>
<evidence type="ECO:0000313" key="9">
    <source>
        <dbReference type="EMBL" id="MBB4247834.1"/>
    </source>
</evidence>
<dbReference type="Gene3D" id="1.10.287.470">
    <property type="entry name" value="Helix hairpin bin"/>
    <property type="match status" value="1"/>
</dbReference>